<organism evidence="14 15">
    <name type="scientific">Heracleum sosnowskyi</name>
    <dbReference type="NCBI Taxonomy" id="360622"/>
    <lineage>
        <taxon>Eukaryota</taxon>
        <taxon>Viridiplantae</taxon>
        <taxon>Streptophyta</taxon>
        <taxon>Embryophyta</taxon>
        <taxon>Tracheophyta</taxon>
        <taxon>Spermatophyta</taxon>
        <taxon>Magnoliopsida</taxon>
        <taxon>eudicotyledons</taxon>
        <taxon>Gunneridae</taxon>
        <taxon>Pentapetalae</taxon>
        <taxon>asterids</taxon>
        <taxon>campanulids</taxon>
        <taxon>Apiales</taxon>
        <taxon>Apiaceae</taxon>
        <taxon>Apioideae</taxon>
        <taxon>apioid superclade</taxon>
        <taxon>Tordylieae</taxon>
        <taxon>Tordyliinae</taxon>
        <taxon>Heracleum</taxon>
    </lineage>
</organism>
<reference evidence="14" key="2">
    <citation type="submission" date="2023-05" db="EMBL/GenBank/DDBJ databases">
        <authorList>
            <person name="Schelkunov M.I."/>
        </authorList>
    </citation>
    <scope>NUCLEOTIDE SEQUENCE</scope>
    <source>
        <strain evidence="14">Hsosn_3</strain>
        <tissue evidence="14">Leaf</tissue>
    </source>
</reference>
<feature type="DNA-binding region" description="Homeobox" evidence="8">
    <location>
        <begin position="54"/>
        <end position="113"/>
    </location>
</feature>
<dbReference type="PRINTS" id="PR00031">
    <property type="entry name" value="HTHREPRESSR"/>
</dbReference>
<name>A0AAD8JJD6_9APIA</name>
<dbReference type="Pfam" id="PF02183">
    <property type="entry name" value="HALZ"/>
    <property type="match status" value="1"/>
</dbReference>
<evidence type="ECO:0000256" key="7">
    <source>
        <dbReference type="ARBA" id="ARBA00025748"/>
    </source>
</evidence>
<dbReference type="GO" id="GO:0005634">
    <property type="term" value="C:nucleus"/>
    <property type="evidence" value="ECO:0007669"/>
    <property type="project" value="UniProtKB-SubCell"/>
</dbReference>
<keyword evidence="15" id="KW-1185">Reference proteome</keyword>
<dbReference type="PANTHER" id="PTHR24326">
    <property type="entry name" value="HOMEOBOX-LEUCINE ZIPPER PROTEIN"/>
    <property type="match status" value="1"/>
</dbReference>
<dbReference type="EMBL" id="JAUIZM010000001">
    <property type="protein sequence ID" value="KAK1405545.1"/>
    <property type="molecule type" value="Genomic_DNA"/>
</dbReference>
<evidence type="ECO:0000256" key="1">
    <source>
        <dbReference type="ARBA" id="ARBA00004123"/>
    </source>
</evidence>
<dbReference type="Gene3D" id="1.10.10.60">
    <property type="entry name" value="Homeodomain-like"/>
    <property type="match status" value="1"/>
</dbReference>
<sequence>MKRFSSTNSLVTSLYAPQEKQQQEDNCHDSREFEAMLDGLDEKDSTNIDEVEQNTDKKRRLSHNQVKALEKTFEVDNKLDPCRKVALAHELGLQPRQVAIWFQNRRARWKIKRLEMEYNNLKANYESLKLNYGQLEQNKHILTTELKELKAKLGNENVEKNMSSCGPESTGHRSSWTEPTNLVETKVLSDSDSSGMNQETLRNFQLLNVPQDLSNPGLDFSSTSQLNSYDELMHSKRVLGNAHQQQWTKMEEGCPFGSVEESCNIYSVDQALNFGW</sequence>
<feature type="compositionally biased region" description="Polar residues" evidence="12">
    <location>
        <begin position="1"/>
        <end position="12"/>
    </location>
</feature>
<evidence type="ECO:0000256" key="9">
    <source>
        <dbReference type="RuleBase" id="RU000682"/>
    </source>
</evidence>
<dbReference type="InterPro" id="IPR045224">
    <property type="entry name" value="HDZip_class_I_plant"/>
</dbReference>
<gene>
    <name evidence="14" type="ORF">POM88_005150</name>
</gene>
<keyword evidence="2 10" id="KW-0805">Transcription regulation</keyword>
<proteinExistence type="inferred from homology"/>
<evidence type="ECO:0000256" key="12">
    <source>
        <dbReference type="SAM" id="MobiDB-lite"/>
    </source>
</evidence>
<dbReference type="InterPro" id="IPR000047">
    <property type="entry name" value="HTH_motif"/>
</dbReference>
<dbReference type="FunFam" id="1.10.10.60:FF:000144">
    <property type="entry name" value="homeobox-leucine zipper protein ATHB-6-like"/>
    <property type="match status" value="1"/>
</dbReference>
<dbReference type="SUPFAM" id="SSF46689">
    <property type="entry name" value="Homeodomain-like"/>
    <property type="match status" value="1"/>
</dbReference>
<keyword evidence="11" id="KW-0175">Coiled coil</keyword>
<keyword evidence="5 10" id="KW-0804">Transcription</keyword>
<evidence type="ECO:0000256" key="2">
    <source>
        <dbReference type="ARBA" id="ARBA00023015"/>
    </source>
</evidence>
<evidence type="ECO:0000256" key="4">
    <source>
        <dbReference type="ARBA" id="ARBA00023155"/>
    </source>
</evidence>
<dbReference type="InterPro" id="IPR017970">
    <property type="entry name" value="Homeobox_CS"/>
</dbReference>
<comment type="caution">
    <text evidence="14">The sequence shown here is derived from an EMBL/GenBank/DDBJ whole genome shotgun (WGS) entry which is preliminary data.</text>
</comment>
<accession>A0AAD8JJD6</accession>
<dbReference type="PANTHER" id="PTHR24326:SF547">
    <property type="entry name" value="HOMEOBOX-LEUCINE ZIPPER PROTEIN ATHB-6"/>
    <property type="match status" value="1"/>
</dbReference>
<comment type="function">
    <text evidence="10">Transcription factor.</text>
</comment>
<dbReference type="PROSITE" id="PS50071">
    <property type="entry name" value="HOMEOBOX_2"/>
    <property type="match status" value="1"/>
</dbReference>
<dbReference type="InterPro" id="IPR003106">
    <property type="entry name" value="Leu_zip_homeo"/>
</dbReference>
<reference evidence="14" key="1">
    <citation type="submission" date="2023-02" db="EMBL/GenBank/DDBJ databases">
        <title>Genome of toxic invasive species Heracleum sosnowskyi carries increased number of genes despite the absence of recent whole-genome duplications.</title>
        <authorList>
            <person name="Schelkunov M."/>
            <person name="Shtratnikova V."/>
            <person name="Makarenko M."/>
            <person name="Klepikova A."/>
            <person name="Omelchenko D."/>
            <person name="Novikova G."/>
            <person name="Obukhova E."/>
            <person name="Bogdanov V."/>
            <person name="Penin A."/>
            <person name="Logacheva M."/>
        </authorList>
    </citation>
    <scope>NUCLEOTIDE SEQUENCE</scope>
    <source>
        <strain evidence="14">Hsosn_3</strain>
        <tissue evidence="14">Leaf</tissue>
    </source>
</reference>
<dbReference type="CDD" id="cd00086">
    <property type="entry name" value="homeodomain"/>
    <property type="match status" value="1"/>
</dbReference>
<dbReference type="Pfam" id="PF00046">
    <property type="entry name" value="Homeodomain"/>
    <property type="match status" value="1"/>
</dbReference>
<comment type="similarity">
    <text evidence="7 10">Belongs to the HD-ZIP homeobox family. Class I subfamily.</text>
</comment>
<protein>
    <recommendedName>
        <fullName evidence="10">Homeobox-leucine zipper protein</fullName>
    </recommendedName>
    <alternativeName>
        <fullName evidence="10">HD-ZIP protein</fullName>
    </alternativeName>
    <alternativeName>
        <fullName evidence="10">Homeodomain transcription factor</fullName>
    </alternativeName>
</protein>
<evidence type="ECO:0000256" key="8">
    <source>
        <dbReference type="PROSITE-ProRule" id="PRU00108"/>
    </source>
</evidence>
<evidence type="ECO:0000256" key="10">
    <source>
        <dbReference type="RuleBase" id="RU369038"/>
    </source>
</evidence>
<feature type="region of interest" description="Disordered" evidence="12">
    <location>
        <begin position="1"/>
        <end position="28"/>
    </location>
</feature>
<evidence type="ECO:0000256" key="6">
    <source>
        <dbReference type="ARBA" id="ARBA00023242"/>
    </source>
</evidence>
<comment type="subcellular location">
    <subcellularLocation>
        <location evidence="1 8 9">Nucleus</location>
    </subcellularLocation>
</comment>
<dbReference type="Proteomes" id="UP001237642">
    <property type="component" value="Unassembled WGS sequence"/>
</dbReference>
<feature type="coiled-coil region" evidence="11">
    <location>
        <begin position="104"/>
        <end position="152"/>
    </location>
</feature>
<evidence type="ECO:0000256" key="11">
    <source>
        <dbReference type="SAM" id="Coils"/>
    </source>
</evidence>
<dbReference type="InterPro" id="IPR001356">
    <property type="entry name" value="HD"/>
</dbReference>
<evidence type="ECO:0000259" key="13">
    <source>
        <dbReference type="PROSITE" id="PS50071"/>
    </source>
</evidence>
<keyword evidence="3 8" id="KW-0238">DNA-binding</keyword>
<evidence type="ECO:0000256" key="5">
    <source>
        <dbReference type="ARBA" id="ARBA00023163"/>
    </source>
</evidence>
<keyword evidence="6 8" id="KW-0539">Nucleus</keyword>
<evidence type="ECO:0000313" key="15">
    <source>
        <dbReference type="Proteomes" id="UP001237642"/>
    </source>
</evidence>
<evidence type="ECO:0000313" key="14">
    <source>
        <dbReference type="EMBL" id="KAK1405545.1"/>
    </source>
</evidence>
<dbReference type="SMART" id="SM00389">
    <property type="entry name" value="HOX"/>
    <property type="match status" value="1"/>
</dbReference>
<dbReference type="AlphaFoldDB" id="A0AAD8JJD6"/>
<dbReference type="GO" id="GO:0000981">
    <property type="term" value="F:DNA-binding transcription factor activity, RNA polymerase II-specific"/>
    <property type="evidence" value="ECO:0007669"/>
    <property type="project" value="UniProtKB-UniRule"/>
</dbReference>
<feature type="domain" description="Homeobox" evidence="13">
    <location>
        <begin position="52"/>
        <end position="112"/>
    </location>
</feature>
<dbReference type="InterPro" id="IPR009057">
    <property type="entry name" value="Homeodomain-like_sf"/>
</dbReference>
<keyword evidence="4 8" id="KW-0371">Homeobox</keyword>
<dbReference type="GO" id="GO:0000976">
    <property type="term" value="F:transcription cis-regulatory region binding"/>
    <property type="evidence" value="ECO:0007669"/>
    <property type="project" value="UniProtKB-ARBA"/>
</dbReference>
<evidence type="ECO:0000256" key="3">
    <source>
        <dbReference type="ARBA" id="ARBA00023125"/>
    </source>
</evidence>
<dbReference type="PROSITE" id="PS00027">
    <property type="entry name" value="HOMEOBOX_1"/>
    <property type="match status" value="1"/>
</dbReference>
<dbReference type="GO" id="GO:0045893">
    <property type="term" value="P:positive regulation of DNA-templated transcription"/>
    <property type="evidence" value="ECO:0007669"/>
    <property type="project" value="TreeGrafter"/>
</dbReference>